<proteinExistence type="predicted"/>
<evidence type="ECO:0000313" key="2">
    <source>
        <dbReference type="Proteomes" id="UP000634136"/>
    </source>
</evidence>
<dbReference type="Proteomes" id="UP000634136">
    <property type="component" value="Unassembled WGS sequence"/>
</dbReference>
<keyword evidence="2" id="KW-1185">Reference proteome</keyword>
<gene>
    <name evidence="1" type="ORF">G2W53_003603</name>
</gene>
<comment type="caution">
    <text evidence="1">The sequence shown here is derived from an EMBL/GenBank/DDBJ whole genome shotgun (WGS) entry which is preliminary data.</text>
</comment>
<dbReference type="AlphaFoldDB" id="A0A835CIK4"/>
<protein>
    <submittedName>
        <fullName evidence="1">Sister chromatid cohesion protein PDS5-like protein</fullName>
    </submittedName>
</protein>
<dbReference type="OrthoDB" id="2009526at2759"/>
<dbReference type="EMBL" id="JAAIUW010000002">
    <property type="protein sequence ID" value="KAF7841305.1"/>
    <property type="molecule type" value="Genomic_DNA"/>
</dbReference>
<organism evidence="1 2">
    <name type="scientific">Senna tora</name>
    <dbReference type="NCBI Taxonomy" id="362788"/>
    <lineage>
        <taxon>Eukaryota</taxon>
        <taxon>Viridiplantae</taxon>
        <taxon>Streptophyta</taxon>
        <taxon>Embryophyta</taxon>
        <taxon>Tracheophyta</taxon>
        <taxon>Spermatophyta</taxon>
        <taxon>Magnoliopsida</taxon>
        <taxon>eudicotyledons</taxon>
        <taxon>Gunneridae</taxon>
        <taxon>Pentapetalae</taxon>
        <taxon>rosids</taxon>
        <taxon>fabids</taxon>
        <taxon>Fabales</taxon>
        <taxon>Fabaceae</taxon>
        <taxon>Caesalpinioideae</taxon>
        <taxon>Cassia clade</taxon>
        <taxon>Senna</taxon>
    </lineage>
</organism>
<name>A0A835CIK4_9FABA</name>
<reference evidence="1" key="1">
    <citation type="submission" date="2020-09" db="EMBL/GenBank/DDBJ databases">
        <title>Genome-Enabled Discovery of Anthraquinone Biosynthesis in Senna tora.</title>
        <authorList>
            <person name="Kang S.-H."/>
            <person name="Pandey R.P."/>
            <person name="Lee C.-M."/>
            <person name="Sim J.-S."/>
            <person name="Jeong J.-T."/>
            <person name="Choi B.-S."/>
            <person name="Jung M."/>
            <person name="Ginzburg D."/>
            <person name="Zhao K."/>
            <person name="Won S.Y."/>
            <person name="Oh T.-J."/>
            <person name="Yu Y."/>
            <person name="Kim N.-H."/>
            <person name="Lee O.R."/>
            <person name="Lee T.-H."/>
            <person name="Bashyal P."/>
            <person name="Kim T.-S."/>
            <person name="Lee W.-H."/>
            <person name="Kawkins C."/>
            <person name="Kim C.-K."/>
            <person name="Kim J.S."/>
            <person name="Ahn B.O."/>
            <person name="Rhee S.Y."/>
            <person name="Sohng J.K."/>
        </authorList>
    </citation>
    <scope>NUCLEOTIDE SEQUENCE</scope>
    <source>
        <tissue evidence="1">Leaf</tissue>
    </source>
</reference>
<evidence type="ECO:0000313" key="1">
    <source>
        <dbReference type="EMBL" id="KAF7841305.1"/>
    </source>
</evidence>
<sequence length="259" mass="29022">MANGQLFRMDHLNGKEAELRPLFNVSADLVMDNVNHMNAFASLSMASSSIGKSRGIPVVGIRNTYCECSIRARIMISESERNPNRLYATCAKYPKYNYYVWLIPQRVGDREPAFNILDHLRVIDCSNFKSLDSGPSTIGWDDEPSGACVAFLSLCSSILFCALVRGNLQVRNLTLFNRQAIDEHHRLSNSIRCRVALVNILPMFSVISRTASLNSSLFELHLFLFLYLDQAFVPHSTPGPLENSMSSPVWGPNSTLWSV</sequence>
<accession>A0A835CIK4</accession>